<comment type="caution">
    <text evidence="2">The sequence shown here is derived from an EMBL/GenBank/DDBJ whole genome shotgun (WGS) entry which is preliminary data.</text>
</comment>
<proteinExistence type="predicted"/>
<sequence length="78" mass="8220">MQKSPSNVWQRPDGRAAIAWALAMFGGPFTIVVAVPLAGQALTVLNKDDQNGRDLAIGALIAALAWAIVLGFYLINLG</sequence>
<keyword evidence="1" id="KW-1133">Transmembrane helix</keyword>
<feature type="transmembrane region" description="Helical" evidence="1">
    <location>
        <begin position="55"/>
        <end position="75"/>
    </location>
</feature>
<name>A0ABV8VPK4_9NOCA</name>
<evidence type="ECO:0000313" key="2">
    <source>
        <dbReference type="EMBL" id="MFC4377303.1"/>
    </source>
</evidence>
<organism evidence="2 3">
    <name type="scientific">Nocardia halotolerans</name>
    <dbReference type="NCBI Taxonomy" id="1755878"/>
    <lineage>
        <taxon>Bacteria</taxon>
        <taxon>Bacillati</taxon>
        <taxon>Actinomycetota</taxon>
        <taxon>Actinomycetes</taxon>
        <taxon>Mycobacteriales</taxon>
        <taxon>Nocardiaceae</taxon>
        <taxon>Nocardia</taxon>
    </lineage>
</organism>
<keyword evidence="1" id="KW-0812">Transmembrane</keyword>
<evidence type="ECO:0000313" key="3">
    <source>
        <dbReference type="Proteomes" id="UP001595844"/>
    </source>
</evidence>
<dbReference type="Proteomes" id="UP001595844">
    <property type="component" value="Unassembled WGS sequence"/>
</dbReference>
<protein>
    <recommendedName>
        <fullName evidence="4">DUF4190 domain-containing protein</fullName>
    </recommendedName>
</protein>
<keyword evidence="3" id="KW-1185">Reference proteome</keyword>
<evidence type="ECO:0008006" key="4">
    <source>
        <dbReference type="Google" id="ProtNLM"/>
    </source>
</evidence>
<keyword evidence="1" id="KW-0472">Membrane</keyword>
<gene>
    <name evidence="2" type="ORF">ACFO5K_24790</name>
</gene>
<accession>A0ABV8VPK4</accession>
<dbReference type="RefSeq" id="WP_378567752.1">
    <property type="nucleotide sequence ID" value="NZ_JBHSDL010000030.1"/>
</dbReference>
<reference evidence="3" key="1">
    <citation type="journal article" date="2019" name="Int. J. Syst. Evol. Microbiol.">
        <title>The Global Catalogue of Microorganisms (GCM) 10K type strain sequencing project: providing services to taxonomists for standard genome sequencing and annotation.</title>
        <authorList>
            <consortium name="The Broad Institute Genomics Platform"/>
            <consortium name="The Broad Institute Genome Sequencing Center for Infectious Disease"/>
            <person name="Wu L."/>
            <person name="Ma J."/>
        </authorList>
    </citation>
    <scope>NUCLEOTIDE SEQUENCE [LARGE SCALE GENOMIC DNA]</scope>
    <source>
        <strain evidence="3">IBRC-M 10490</strain>
    </source>
</reference>
<feature type="transmembrane region" description="Helical" evidence="1">
    <location>
        <begin position="20"/>
        <end position="43"/>
    </location>
</feature>
<dbReference type="EMBL" id="JBHSDL010000030">
    <property type="protein sequence ID" value="MFC4377303.1"/>
    <property type="molecule type" value="Genomic_DNA"/>
</dbReference>
<evidence type="ECO:0000256" key="1">
    <source>
        <dbReference type="SAM" id="Phobius"/>
    </source>
</evidence>